<keyword evidence="3" id="KW-1185">Reference proteome</keyword>
<dbReference type="RefSeq" id="WP_179644350.1">
    <property type="nucleotide sequence ID" value="NZ_BAAAYY010000036.1"/>
</dbReference>
<evidence type="ECO:0000259" key="1">
    <source>
        <dbReference type="Pfam" id="PF12770"/>
    </source>
</evidence>
<organism evidence="2 3">
    <name type="scientific">Spinactinospora alkalitolerans</name>
    <dbReference type="NCBI Taxonomy" id="687207"/>
    <lineage>
        <taxon>Bacteria</taxon>
        <taxon>Bacillati</taxon>
        <taxon>Actinomycetota</taxon>
        <taxon>Actinomycetes</taxon>
        <taxon>Streptosporangiales</taxon>
        <taxon>Nocardiopsidaceae</taxon>
        <taxon>Spinactinospora</taxon>
    </lineage>
</organism>
<dbReference type="Proteomes" id="UP000589036">
    <property type="component" value="Unassembled WGS sequence"/>
</dbReference>
<sequence>MLARHWVRAAVCGSAAGSGARLAELRSANEPARADTDFFRRVGYELNLVAELSGYAAHKLGMPFNAPMFFEGVSALTLEDRAMQRVLWGRVTDDGAAAEITQTGFSVFSAAPREVLRTLWARFGPKREYTGAAMRAKALATLRHSLARQRRDTSGFGNVSHVGAVRPEAAATLCAEQTGATLVYISTSLHAGYAVKVPPGDPEKAESVELPDLAVRQGLQELVEAVRKQFDAAGRSESAATELLRRVGSLVVEPVLRRWPELRDTRVVLVPVGETGLLPLFGALVDDRPVGSFLDLTVAPSARTMLLSSVWPENDRREALVVADPTLHRQGTSRIPHVLPEVRRVAEVHGARPRVPAALLEPGFRPVRLPHRRILEEFLDGEPGPAALSGHEDLLERMAGATDIHFACHGRIDDGNSLDSSLLVDAPLRLEQILRRRVRSGALVVLSACEVGGISREAPGEQLGFPSLLLAAGARAVVGPLWPIPDSRETAGFMADLHRLTRRMPSNRALGHIMESARTSGVSSLLWAPMGHFGTPRTPPLR</sequence>
<comment type="caution">
    <text evidence="2">The sequence shown here is derived from an EMBL/GenBank/DDBJ whole genome shotgun (WGS) entry which is preliminary data.</text>
</comment>
<protein>
    <recommendedName>
        <fullName evidence="1">CHAT domain-containing protein</fullName>
    </recommendedName>
</protein>
<accession>A0A852TXU9</accession>
<proteinExistence type="predicted"/>
<reference evidence="2 3" key="1">
    <citation type="submission" date="2020-07" db="EMBL/GenBank/DDBJ databases">
        <title>Sequencing the genomes of 1000 actinobacteria strains.</title>
        <authorList>
            <person name="Klenk H.-P."/>
        </authorList>
    </citation>
    <scope>NUCLEOTIDE SEQUENCE [LARGE SCALE GENOMIC DNA]</scope>
    <source>
        <strain evidence="2 3">CXB654</strain>
    </source>
</reference>
<feature type="domain" description="CHAT" evidence="1">
    <location>
        <begin position="242"/>
        <end position="520"/>
    </location>
</feature>
<dbReference type="Pfam" id="PF12770">
    <property type="entry name" value="CHAT"/>
    <property type="match status" value="1"/>
</dbReference>
<gene>
    <name evidence="2" type="ORF">HDA32_003711</name>
</gene>
<dbReference type="EMBL" id="JACCCC010000001">
    <property type="protein sequence ID" value="NYE48591.1"/>
    <property type="molecule type" value="Genomic_DNA"/>
</dbReference>
<dbReference type="InterPro" id="IPR024983">
    <property type="entry name" value="CHAT_dom"/>
</dbReference>
<name>A0A852TXU9_9ACTN</name>
<evidence type="ECO:0000313" key="2">
    <source>
        <dbReference type="EMBL" id="NYE48591.1"/>
    </source>
</evidence>
<dbReference type="AlphaFoldDB" id="A0A852TXU9"/>
<evidence type="ECO:0000313" key="3">
    <source>
        <dbReference type="Proteomes" id="UP000589036"/>
    </source>
</evidence>